<evidence type="ECO:0000313" key="1">
    <source>
        <dbReference type="EMBL" id="AKB36991.1"/>
    </source>
</evidence>
<organism evidence="1 2">
    <name type="scientific">Methanosarcina siciliae C2J</name>
    <dbReference type="NCBI Taxonomy" id="1434118"/>
    <lineage>
        <taxon>Archaea</taxon>
        <taxon>Methanobacteriati</taxon>
        <taxon>Methanobacteriota</taxon>
        <taxon>Stenosarchaea group</taxon>
        <taxon>Methanomicrobia</taxon>
        <taxon>Methanosarcinales</taxon>
        <taxon>Methanosarcinaceae</taxon>
        <taxon>Methanosarcina</taxon>
    </lineage>
</organism>
<reference evidence="1 2" key="1">
    <citation type="submission" date="2014-07" db="EMBL/GenBank/DDBJ databases">
        <title>Methanogenic archaea and the global carbon cycle.</title>
        <authorList>
            <person name="Henriksen J.R."/>
            <person name="Luke J."/>
            <person name="Reinhart S."/>
            <person name="Benedict M.N."/>
            <person name="Youngblut N.D."/>
            <person name="Metcalf M.E."/>
            <person name="Whitaker R.J."/>
            <person name="Metcalf W.W."/>
        </authorList>
    </citation>
    <scope>NUCLEOTIDE SEQUENCE [LARGE SCALE GENOMIC DNA]</scope>
    <source>
        <strain evidence="1 2">C2J</strain>
    </source>
</reference>
<dbReference type="GeneID" id="24872046"/>
<evidence type="ECO:0000313" key="2">
    <source>
        <dbReference type="Proteomes" id="UP000033123"/>
    </source>
</evidence>
<dbReference type="KEGG" id="msj:MSSAC_2401"/>
<dbReference type="AlphaFoldDB" id="A0A0E3LDB7"/>
<accession>A0A0E3LDB7</accession>
<dbReference type="STRING" id="1434118.MSSAC_2401"/>
<dbReference type="RefSeq" id="WP_048183126.1">
    <property type="nucleotide sequence ID" value="NZ_CP009508.1"/>
</dbReference>
<sequence>MNIWNPEKNRYEVKVYLIEPPKEVTLNDKSYDSFFSNYNAGQIYISRPIKDLQRDNYGELFITLYIEPEEPDSEPVLIKSIRTNAKRLLEANTNFITRWHLMQLLAIDNRLKELVSTLEKEGVL</sequence>
<dbReference type="Proteomes" id="UP000033123">
    <property type="component" value="Chromosome"/>
</dbReference>
<gene>
    <name evidence="1" type="ORF">MSSAC_2401</name>
</gene>
<dbReference type="HOGENOM" id="CLU_1998781_0_0_2"/>
<dbReference type="PATRIC" id="fig|1434118.4.peg.3111"/>
<dbReference type="EMBL" id="CP009508">
    <property type="protein sequence ID" value="AKB36991.1"/>
    <property type="molecule type" value="Genomic_DNA"/>
</dbReference>
<proteinExistence type="predicted"/>
<name>A0A0E3LDB7_9EURY</name>
<protein>
    <submittedName>
        <fullName evidence="1">Uncharacterized protein</fullName>
    </submittedName>
</protein>